<dbReference type="EMBL" id="QRDV01000001">
    <property type="protein sequence ID" value="RED46937.1"/>
    <property type="molecule type" value="Genomic_DNA"/>
</dbReference>
<reference evidence="3 4" key="1">
    <citation type="submission" date="2018-07" db="EMBL/GenBank/DDBJ databases">
        <title>Genomic Encyclopedia of Type Strains, Phase III (KMG-III): the genomes of soil and plant-associated and newly described type strains.</title>
        <authorList>
            <person name="Whitman W."/>
        </authorList>
    </citation>
    <scope>NUCLEOTIDE SEQUENCE [LARGE SCALE GENOMIC DNA]</scope>
    <source>
        <strain evidence="3 4">CECT 7946</strain>
    </source>
</reference>
<name>A0A3D9HBW3_9FLAO</name>
<keyword evidence="4" id="KW-1185">Reference proteome</keyword>
<comment type="caution">
    <text evidence="3">The sequence shown here is derived from an EMBL/GenBank/DDBJ whole genome shotgun (WGS) entry which is preliminary data.</text>
</comment>
<dbReference type="OrthoDB" id="1448202at2"/>
<evidence type="ECO:0000313" key="3">
    <source>
        <dbReference type="EMBL" id="RED46937.1"/>
    </source>
</evidence>
<evidence type="ECO:0000313" key="4">
    <source>
        <dbReference type="Proteomes" id="UP000256980"/>
    </source>
</evidence>
<feature type="compositionally biased region" description="Basic residues" evidence="1">
    <location>
        <begin position="110"/>
        <end position="128"/>
    </location>
</feature>
<feature type="chain" id="PRO_5017648202" evidence="2">
    <location>
        <begin position="21"/>
        <end position="128"/>
    </location>
</feature>
<feature type="signal peptide" evidence="2">
    <location>
        <begin position="1"/>
        <end position="20"/>
    </location>
</feature>
<dbReference type="RefSeq" id="WP_115816027.1">
    <property type="nucleotide sequence ID" value="NZ_QRDV01000001.1"/>
</dbReference>
<gene>
    <name evidence="3" type="ORF">DFQ10_101714</name>
</gene>
<accession>A0A3D9HBW3</accession>
<dbReference type="Proteomes" id="UP000256980">
    <property type="component" value="Unassembled WGS sequence"/>
</dbReference>
<feature type="region of interest" description="Disordered" evidence="1">
    <location>
        <begin position="108"/>
        <end position="128"/>
    </location>
</feature>
<evidence type="ECO:0000256" key="2">
    <source>
        <dbReference type="SAM" id="SignalP"/>
    </source>
</evidence>
<evidence type="ECO:0000256" key="1">
    <source>
        <dbReference type="SAM" id="MobiDB-lite"/>
    </source>
</evidence>
<keyword evidence="2" id="KW-0732">Signal</keyword>
<proteinExistence type="predicted"/>
<organism evidence="3 4">
    <name type="scientific">Winogradskyella eximia</name>
    <dbReference type="NCBI Taxonomy" id="262006"/>
    <lineage>
        <taxon>Bacteria</taxon>
        <taxon>Pseudomonadati</taxon>
        <taxon>Bacteroidota</taxon>
        <taxon>Flavobacteriia</taxon>
        <taxon>Flavobacteriales</taxon>
        <taxon>Flavobacteriaceae</taxon>
        <taxon>Winogradskyella</taxon>
    </lineage>
</organism>
<protein>
    <submittedName>
        <fullName evidence="3">Uncharacterized protein</fullName>
    </submittedName>
</protein>
<dbReference type="AlphaFoldDB" id="A0A3D9HBW3"/>
<sequence>MKKTILLLVFSIAMCSSLFAQNTSDKKIDKKVNAYVEAVENNLTLTDEEKETIVTLRKGHAIAFYELNEKYEKGSEELKKNRKENNKEFSKLLAIAFGKDRAKEIINAAKKNKGKGKGKGKGKKKKKN</sequence>